<evidence type="ECO:0000313" key="8">
    <source>
        <dbReference type="EMBL" id="KMM84388.1"/>
    </source>
</evidence>
<comment type="caution">
    <text evidence="8">The sequence shown here is derived from an EMBL/GenBank/DDBJ whole genome shotgun (WGS) entry which is preliminary data.</text>
</comment>
<dbReference type="InterPro" id="IPR001451">
    <property type="entry name" value="Hexapep"/>
</dbReference>
<dbReference type="STRING" id="47884.SAMN04490203_2616"/>
<comment type="similarity">
    <text evidence="1">Belongs to the transferase hexapeptide repeat family.</text>
</comment>
<keyword evidence="3" id="KW-0441">Lipid A biosynthesis</keyword>
<dbReference type="Gene3D" id="2.160.10.10">
    <property type="entry name" value="Hexapeptide repeat proteins"/>
    <property type="match status" value="1"/>
</dbReference>
<accession>A0A0J6GPQ7</accession>
<reference evidence="8 9" key="1">
    <citation type="submission" date="2015-02" db="EMBL/GenBank/DDBJ databases">
        <title>Pseudomonas helleri sp. nov. and Pseudomonas weihenstephanensis sp. nov., isolated from raw cows milk.</title>
        <authorList>
            <person name="von Neubeck M."/>
            <person name="Huptas C."/>
            <person name="Wenning M."/>
            <person name="Scherer S."/>
        </authorList>
    </citation>
    <scope>NUCLEOTIDE SEQUENCE [LARGE SCALE GENOMIC DNA]</scope>
    <source>
        <strain evidence="8 9">DSM 21104</strain>
    </source>
</reference>
<keyword evidence="7" id="KW-0012">Acyltransferase</keyword>
<keyword evidence="2" id="KW-0444">Lipid biosynthesis</keyword>
<evidence type="ECO:0000256" key="1">
    <source>
        <dbReference type="ARBA" id="ARBA00007274"/>
    </source>
</evidence>
<dbReference type="Pfam" id="PF00132">
    <property type="entry name" value="Hexapep"/>
    <property type="match status" value="1"/>
</dbReference>
<organism evidence="8 9">
    <name type="scientific">Pseudomonas taetrolens</name>
    <dbReference type="NCBI Taxonomy" id="47884"/>
    <lineage>
        <taxon>Bacteria</taxon>
        <taxon>Pseudomonadati</taxon>
        <taxon>Pseudomonadota</taxon>
        <taxon>Gammaproteobacteria</taxon>
        <taxon>Pseudomonadales</taxon>
        <taxon>Pseudomonadaceae</taxon>
        <taxon>Pseudomonas</taxon>
    </lineage>
</organism>
<keyword evidence="4 8" id="KW-0808">Transferase</keyword>
<dbReference type="PANTHER" id="PTHR43300">
    <property type="entry name" value="ACETYLTRANSFERASE"/>
    <property type="match status" value="1"/>
</dbReference>
<dbReference type="PANTHER" id="PTHR43300:SF11">
    <property type="entry name" value="ACETYLTRANSFERASE RV3034C-RELATED"/>
    <property type="match status" value="1"/>
</dbReference>
<dbReference type="GO" id="GO:0016746">
    <property type="term" value="F:acyltransferase activity"/>
    <property type="evidence" value="ECO:0007669"/>
    <property type="project" value="UniProtKB-KW"/>
</dbReference>
<dbReference type="CDD" id="cd03349">
    <property type="entry name" value="LbH_XAT"/>
    <property type="match status" value="1"/>
</dbReference>
<evidence type="ECO:0000256" key="7">
    <source>
        <dbReference type="ARBA" id="ARBA00023315"/>
    </source>
</evidence>
<dbReference type="GO" id="GO:0016020">
    <property type="term" value="C:membrane"/>
    <property type="evidence" value="ECO:0007669"/>
    <property type="project" value="GOC"/>
</dbReference>
<dbReference type="SUPFAM" id="SSF51161">
    <property type="entry name" value="Trimeric LpxA-like enzymes"/>
    <property type="match status" value="1"/>
</dbReference>
<dbReference type="PROSITE" id="PS00101">
    <property type="entry name" value="HEXAPEP_TRANSFERASES"/>
    <property type="match status" value="1"/>
</dbReference>
<dbReference type="GO" id="GO:0009245">
    <property type="term" value="P:lipid A biosynthetic process"/>
    <property type="evidence" value="ECO:0007669"/>
    <property type="project" value="UniProtKB-KW"/>
</dbReference>
<evidence type="ECO:0000256" key="5">
    <source>
        <dbReference type="ARBA" id="ARBA00022737"/>
    </source>
</evidence>
<evidence type="ECO:0000256" key="4">
    <source>
        <dbReference type="ARBA" id="ARBA00022679"/>
    </source>
</evidence>
<dbReference type="Proteomes" id="UP000036395">
    <property type="component" value="Unassembled WGS sequence"/>
</dbReference>
<dbReference type="EMBL" id="JYLA01000005">
    <property type="protein sequence ID" value="KMM84388.1"/>
    <property type="molecule type" value="Genomic_DNA"/>
</dbReference>
<evidence type="ECO:0000256" key="3">
    <source>
        <dbReference type="ARBA" id="ARBA00022556"/>
    </source>
</evidence>
<name>A0A0J6GPQ7_PSETA</name>
<dbReference type="InterPro" id="IPR011004">
    <property type="entry name" value="Trimer_LpxA-like_sf"/>
</dbReference>
<gene>
    <name evidence="8" type="ORF">TU78_14300</name>
</gene>
<keyword evidence="6" id="KW-0443">Lipid metabolism</keyword>
<keyword evidence="5" id="KW-0677">Repeat</keyword>
<protein>
    <submittedName>
        <fullName evidence="8">Acetyltransferase</fullName>
    </submittedName>
</protein>
<dbReference type="InterPro" id="IPR050179">
    <property type="entry name" value="Trans_hexapeptide_repeat"/>
</dbReference>
<proteinExistence type="inferred from homology"/>
<evidence type="ECO:0000256" key="2">
    <source>
        <dbReference type="ARBA" id="ARBA00022516"/>
    </source>
</evidence>
<dbReference type="InterPro" id="IPR018357">
    <property type="entry name" value="Hexapep_transf_CS"/>
</dbReference>
<evidence type="ECO:0000313" key="9">
    <source>
        <dbReference type="Proteomes" id="UP000036395"/>
    </source>
</evidence>
<sequence length="320" mass="34526">MILESTLISKLANISPDAILMDPVKLYGAVTVNAKAQIGKYTYIGNGGYVGRGVTIGNFCSIARNAEISPINHPTDYLSCHPFQYNNNHFTDFKDYSAHQRVKGPTANPAVIGHDVWIGAGVMICQGVTVGTGAVIAGGAVVTKDVPPYAIVGGIPAQVIRYRFDETTIERLLASQWWDLEPKDMVDVDFTNVPEALEKIGAIKLHMGLKNRSVLAGTVDNSASGTSSGIVWISTPTAYADMNALDRFTSIEVISHEPGKDSTSALVAPGVYPIQSTSFDAKRGWYRLTFLVDGKPFKGKLARKKFSFKLGTTQPRGNAE</sequence>
<dbReference type="PATRIC" id="fig|47884.3.peg.3318"/>
<dbReference type="AlphaFoldDB" id="A0A0J6GPQ7"/>
<evidence type="ECO:0000256" key="6">
    <source>
        <dbReference type="ARBA" id="ARBA00023098"/>
    </source>
</evidence>